<protein>
    <submittedName>
        <fullName evidence="1">Type IV toxin-antitoxin system AbiEi family antitoxin</fullName>
    </submittedName>
</protein>
<dbReference type="EMBL" id="CP129971">
    <property type="protein sequence ID" value="WMN12692.1"/>
    <property type="molecule type" value="Genomic_DNA"/>
</dbReference>
<dbReference type="KEGG" id="msaa:QYS49_34315"/>
<gene>
    <name evidence="1" type="ORF">QYS49_34315</name>
</gene>
<name>A0AA51R9Y9_9BACT</name>
<keyword evidence="2" id="KW-1185">Reference proteome</keyword>
<proteinExistence type="predicted"/>
<dbReference type="InterPro" id="IPR019238">
    <property type="entry name" value="AbiEi_2"/>
</dbReference>
<evidence type="ECO:0000313" key="1">
    <source>
        <dbReference type="EMBL" id="WMN12692.1"/>
    </source>
</evidence>
<reference evidence="1 2" key="1">
    <citation type="submission" date="2023-08" db="EMBL/GenBank/DDBJ databases">
        <title>Comparative genomics and taxonomic characterization of three novel marine species of genus Marivirga.</title>
        <authorList>
            <person name="Muhammad N."/>
            <person name="Kim S.-G."/>
        </authorList>
    </citation>
    <scope>NUCLEOTIDE SEQUENCE [LARGE SCALE GENOMIC DNA]</scope>
    <source>
        <strain evidence="1 2">BDSF4-3</strain>
    </source>
</reference>
<accession>A0AA51R9Y9</accession>
<dbReference type="RefSeq" id="WP_308350918.1">
    <property type="nucleotide sequence ID" value="NZ_CP129971.1"/>
</dbReference>
<organism evidence="1 2">
    <name type="scientific">Marivirga salinarum</name>
    <dbReference type="NCBI Taxonomy" id="3059078"/>
    <lineage>
        <taxon>Bacteria</taxon>
        <taxon>Pseudomonadati</taxon>
        <taxon>Bacteroidota</taxon>
        <taxon>Cytophagia</taxon>
        <taxon>Cytophagales</taxon>
        <taxon>Marivirgaceae</taxon>
        <taxon>Marivirga</taxon>
    </lineage>
</organism>
<sequence length="323" mass="37643">MENEIINIALNNVHQNVPIQLKYKKTGQYGGFLTATKGKEELWFYVMQKGEVRKYVVEELEDIKQPPVGVMLIAERIPANIKAALRKRKTAYIEGNGNIYIENENMFVFVDSNKTLKLNKEKGNRAFTKTGLKVLLHFLIKPELVNQTQREIAEYTGVGLGNIPQVIEGLKETGYLLRLNKKEYAWENRKDLFFRWIEGYQTILKPTLKKRRFQMRKKWQEIALNDGIAAWGGESAADLLTNYLRPEKFILYTNEDQANLIRNYNFQPKKDGDLEVIEMFWNKDLNQRTAPPIIVYADLMMEGGKRNQETAEMIYNEQIQPNL</sequence>
<evidence type="ECO:0000313" key="2">
    <source>
        <dbReference type="Proteomes" id="UP001230496"/>
    </source>
</evidence>
<dbReference type="AlphaFoldDB" id="A0AA51R9Y9"/>
<dbReference type="Proteomes" id="UP001230496">
    <property type="component" value="Chromosome"/>
</dbReference>
<dbReference type="Pfam" id="PF09952">
    <property type="entry name" value="AbiEi_2"/>
    <property type="match status" value="1"/>
</dbReference>